<proteinExistence type="predicted"/>
<gene>
    <name evidence="1" type="ORF">PVT01_140077500</name>
</gene>
<accession>A0A1G4H616</accession>
<dbReference type="AlphaFoldDB" id="A0A1G4H616"/>
<dbReference type="Proteomes" id="UP000196402">
    <property type="component" value="Chromosome 14"/>
</dbReference>
<dbReference type="VEuPathDB" id="PlasmoDB:PVP01_0009430"/>
<dbReference type="VEuPathDB" id="PlasmoDB:PVW1_140006100"/>
<sequence>MQETGLKHLPSYKFYDELNKKEVDYISGYCENISTNLPQKDKIPKICTLLIINLYHLRDKHYNDTSLFNKHCYDLNYWLYDQLFQLHDQSNKNTTIKSTFKEFSKVWRSFIEDELLDSTNSSICMPEPEFYERNIIKHMKEFLDYTENYKTIADEIDKSNENAKKYCSYILGKVPLYFMFKELCPEKINKYCTKYIPDYEKYDPSALLSNLSCLGEEIGNIRLDKDLMTEVLKLQHSFPNLMIPDLSQLTDLQGAFMQSLEGLMKNGFASIGIESLFNIFPSLSGILNSDVFKQYVMPSLYGTGSLILFFILYKCKSSFLGFNMFHGRSRRSKLLRNMDPTELMGGSLGLPSPMMPINPYGLRYQPM</sequence>
<protein>
    <submittedName>
        <fullName evidence="1">VIR protein</fullName>
    </submittedName>
</protein>
<dbReference type="VEuPathDB" id="PlasmoDB:PVX_121862"/>
<dbReference type="Pfam" id="PF05795">
    <property type="entry name" value="Plasmodium_Vir"/>
    <property type="match status" value="1"/>
</dbReference>
<reference evidence="1 2" key="1">
    <citation type="submission" date="2016-07" db="EMBL/GenBank/DDBJ databases">
        <authorList>
            <consortium name="Pathogen Informatics"/>
        </authorList>
    </citation>
    <scope>NUCLEOTIDE SEQUENCE [LARGE SCALE GENOMIC DNA]</scope>
</reference>
<organism evidence="1 2">
    <name type="scientific">Plasmodium vivax</name>
    <name type="common">malaria parasite P. vivax</name>
    <dbReference type="NCBI Taxonomy" id="5855"/>
    <lineage>
        <taxon>Eukaryota</taxon>
        <taxon>Sar</taxon>
        <taxon>Alveolata</taxon>
        <taxon>Apicomplexa</taxon>
        <taxon>Aconoidasida</taxon>
        <taxon>Haemosporida</taxon>
        <taxon>Plasmodiidae</taxon>
        <taxon>Plasmodium</taxon>
        <taxon>Plasmodium (Plasmodium)</taxon>
    </lineage>
</organism>
<evidence type="ECO:0000313" key="2">
    <source>
        <dbReference type="Proteomes" id="UP000196402"/>
    </source>
</evidence>
<name>A0A1G4H616_PLAVI</name>
<dbReference type="VEuPathDB" id="PlasmoDB:PVPAM_140007400"/>
<evidence type="ECO:0000313" key="1">
    <source>
        <dbReference type="EMBL" id="SCO70294.1"/>
    </source>
</evidence>
<dbReference type="InterPro" id="IPR008780">
    <property type="entry name" value="Plasmodium_Vir"/>
</dbReference>
<dbReference type="EMBL" id="LT615252">
    <property type="protein sequence ID" value="SCO70294.1"/>
    <property type="molecule type" value="Genomic_DNA"/>
</dbReference>